<dbReference type="Proteomes" id="UP000273643">
    <property type="component" value="Unassembled WGS sequence"/>
</dbReference>
<dbReference type="PANTHER" id="PTHR35093">
    <property type="entry name" value="OUTER MEMBRANE PROTEIN NMB0088-RELATED"/>
    <property type="match status" value="1"/>
</dbReference>
<dbReference type="GO" id="GO:0015483">
    <property type="term" value="F:long-chain fatty acid transporting porin activity"/>
    <property type="evidence" value="ECO:0007669"/>
    <property type="project" value="TreeGrafter"/>
</dbReference>
<evidence type="ECO:0000256" key="1">
    <source>
        <dbReference type="ARBA" id="ARBA00004571"/>
    </source>
</evidence>
<dbReference type="Pfam" id="PF03349">
    <property type="entry name" value="Toluene_X"/>
    <property type="match status" value="1"/>
</dbReference>
<evidence type="ECO:0000256" key="3">
    <source>
        <dbReference type="ARBA" id="ARBA00022452"/>
    </source>
</evidence>
<evidence type="ECO:0000256" key="5">
    <source>
        <dbReference type="ARBA" id="ARBA00022729"/>
    </source>
</evidence>
<dbReference type="EMBL" id="RJUK01000001">
    <property type="protein sequence ID" value="ROQ21258.1"/>
    <property type="molecule type" value="Genomic_DNA"/>
</dbReference>
<keyword evidence="6" id="KW-0472">Membrane</keyword>
<dbReference type="PANTHER" id="PTHR35093:SF3">
    <property type="entry name" value="LONG-CHAIN FATTY ACID TRANSPORT PROTEIN"/>
    <property type="match status" value="1"/>
</dbReference>
<organism evidence="9 10">
    <name type="scientific">Marinimicrobium koreense</name>
    <dbReference type="NCBI Taxonomy" id="306545"/>
    <lineage>
        <taxon>Bacteria</taxon>
        <taxon>Pseudomonadati</taxon>
        <taxon>Pseudomonadota</taxon>
        <taxon>Gammaproteobacteria</taxon>
        <taxon>Cellvibrionales</taxon>
        <taxon>Cellvibrionaceae</taxon>
        <taxon>Marinimicrobium</taxon>
    </lineage>
</organism>
<evidence type="ECO:0000256" key="7">
    <source>
        <dbReference type="ARBA" id="ARBA00023237"/>
    </source>
</evidence>
<dbReference type="Gene3D" id="2.40.160.60">
    <property type="entry name" value="Outer membrane protein transport protein (OMPP1/FadL/TodX)"/>
    <property type="match status" value="1"/>
</dbReference>
<keyword evidence="3" id="KW-1134">Transmembrane beta strand</keyword>
<dbReference type="InterPro" id="IPR005017">
    <property type="entry name" value="OMPP1/FadL/TodX"/>
</dbReference>
<dbReference type="GO" id="GO:0009279">
    <property type="term" value="C:cell outer membrane"/>
    <property type="evidence" value="ECO:0007669"/>
    <property type="project" value="UniProtKB-SubCell"/>
</dbReference>
<keyword evidence="7" id="KW-0998">Cell outer membrane</keyword>
<evidence type="ECO:0000256" key="4">
    <source>
        <dbReference type="ARBA" id="ARBA00022692"/>
    </source>
</evidence>
<sequence length="452" mass="47760">MDQKALRACFALSLLSLPSVTLASSFQLLEQSPAHMGKAFAGTASDITDASTVYFNPAGMARLDGQNLTLGGNVVLTEADFVNDGSNYVIQGNTVRVQGSGTTDETGFIPNAYWVVPVSEQFTLGLGAGGPFGLSSDFGTEWPGRYDATFSELEVTNLNLTSAWAPNDQIAFGLGINYQMIDVTLQSQFDSTLGASPDPATDSSASIEGDDDDIVFDASVLWTPAPGTQLGLTWRQGGDFTLDGSAAFDFNAACVPGAGVPTPLEGNPTTGDLCASGLTGLEGPVNAGAELPDTITLSGSQQLNDVWTLHADIAQTRWSSIQTIAVDNVDNGENVATLDLRYDDTLRLALGASAALTDTFTLRFGVAQDEAPQTDPEFVSPRIPDEDRTWLAVGANFQVFDSVTMDVSYAHLLVDDAQLERTEPTPLGGSYTLDGSFDSSVNILAAQINWQF</sequence>
<keyword evidence="10" id="KW-1185">Reference proteome</keyword>
<protein>
    <submittedName>
        <fullName evidence="9">Long-chain fatty acid transport protein</fullName>
    </submittedName>
</protein>
<evidence type="ECO:0000313" key="10">
    <source>
        <dbReference type="Proteomes" id="UP000273643"/>
    </source>
</evidence>
<dbReference type="RefSeq" id="WP_123638276.1">
    <property type="nucleotide sequence ID" value="NZ_RJUK01000001.1"/>
</dbReference>
<proteinExistence type="inferred from homology"/>
<keyword evidence="4" id="KW-0812">Transmembrane</keyword>
<dbReference type="SUPFAM" id="SSF56935">
    <property type="entry name" value="Porins"/>
    <property type="match status" value="1"/>
</dbReference>
<comment type="similarity">
    <text evidence="2">Belongs to the OmpP1/FadL family.</text>
</comment>
<feature type="chain" id="PRO_5017970074" evidence="8">
    <location>
        <begin position="24"/>
        <end position="452"/>
    </location>
</feature>
<comment type="subcellular location">
    <subcellularLocation>
        <location evidence="1">Cell outer membrane</location>
        <topology evidence="1">Multi-pass membrane protein</topology>
    </subcellularLocation>
</comment>
<name>A0A3N1P0X7_9GAMM</name>
<accession>A0A3N1P0X7</accession>
<reference evidence="9 10" key="1">
    <citation type="submission" date="2018-11" db="EMBL/GenBank/DDBJ databases">
        <title>Genomic Encyclopedia of Type Strains, Phase IV (KMG-IV): sequencing the most valuable type-strain genomes for metagenomic binning, comparative biology and taxonomic classification.</title>
        <authorList>
            <person name="Goeker M."/>
        </authorList>
    </citation>
    <scope>NUCLEOTIDE SEQUENCE [LARGE SCALE GENOMIC DNA]</scope>
    <source>
        <strain evidence="9 10">DSM 16974</strain>
    </source>
</reference>
<evidence type="ECO:0000256" key="2">
    <source>
        <dbReference type="ARBA" id="ARBA00008163"/>
    </source>
</evidence>
<evidence type="ECO:0000256" key="8">
    <source>
        <dbReference type="SAM" id="SignalP"/>
    </source>
</evidence>
<evidence type="ECO:0000256" key="6">
    <source>
        <dbReference type="ARBA" id="ARBA00023136"/>
    </source>
</evidence>
<gene>
    <name evidence="9" type="ORF">EDC38_1881</name>
</gene>
<dbReference type="OrthoDB" id="19849at2"/>
<comment type="caution">
    <text evidence="9">The sequence shown here is derived from an EMBL/GenBank/DDBJ whole genome shotgun (WGS) entry which is preliminary data.</text>
</comment>
<evidence type="ECO:0000313" key="9">
    <source>
        <dbReference type="EMBL" id="ROQ21258.1"/>
    </source>
</evidence>
<dbReference type="AlphaFoldDB" id="A0A3N1P0X7"/>
<keyword evidence="5 8" id="KW-0732">Signal</keyword>
<feature type="signal peptide" evidence="8">
    <location>
        <begin position="1"/>
        <end position="23"/>
    </location>
</feature>